<sequence>MKRIIATFVAVVMMIGGVFLFLNNRGDSKAEQQNASGKLRIVTTNSILEDMVHNVGQDRIDLYSIVQRGTDPHEYEPRPTDVSKSTEADILFHNGLNLETGGSGWFNKLVETAHKKFDRDVFAASAGVTAQHLTTNVKEEDPHAWLDLANGIKYVQTITKVMKEKDPKNASFYQLNSDQYVAKLQKLHATAQSQFLDIPEKQRLLVTSEGAFKYFAKAYHVTPAYIWEINTESQGTPEQMKSVLAKIDQSDVKSLFVETSVSPKSMNKVAKETGLKIYSKIFTDSLAKEGTTGDTYYTMMKWNLDKIHEGLTLQ</sequence>
<evidence type="ECO:0000313" key="7">
    <source>
        <dbReference type="Proteomes" id="UP000051330"/>
    </source>
</evidence>
<dbReference type="PANTHER" id="PTHR42953">
    <property type="entry name" value="HIGH-AFFINITY ZINC UPTAKE SYSTEM PROTEIN ZNUA-RELATED"/>
    <property type="match status" value="1"/>
</dbReference>
<dbReference type="OrthoDB" id="9793396at2"/>
<evidence type="ECO:0000256" key="1">
    <source>
        <dbReference type="ARBA" id="ARBA00004196"/>
    </source>
</evidence>
<comment type="subcellular location">
    <subcellularLocation>
        <location evidence="1">Cell envelope</location>
    </subcellularLocation>
</comment>
<dbReference type="InterPro" id="IPR050492">
    <property type="entry name" value="Bact_metal-bind_prot9"/>
</dbReference>
<accession>A0A0R1N3T1</accession>
<dbReference type="PRINTS" id="PR00691">
    <property type="entry name" value="ADHESINB"/>
</dbReference>
<dbReference type="STRING" id="1423792.FD09_GL000461"/>
<comment type="similarity">
    <text evidence="5">Belongs to the bacterial solute-binding protein 9 family.</text>
</comment>
<protein>
    <submittedName>
        <fullName evidence="6">ABC transporter manganese-binding lipoprotein</fullName>
    </submittedName>
</protein>
<keyword evidence="3" id="KW-0479">Metal-binding</keyword>
<dbReference type="InterPro" id="IPR006128">
    <property type="entry name" value="Lipoprotein_PsaA-like"/>
</dbReference>
<comment type="caution">
    <text evidence="6">The sequence shown here is derived from an EMBL/GenBank/DDBJ whole genome shotgun (WGS) entry which is preliminary data.</text>
</comment>
<dbReference type="PATRIC" id="fig|1423792.3.peg.465"/>
<organism evidence="6 7">
    <name type="scientific">Schleiferilactobacillus perolens DSM 12744</name>
    <dbReference type="NCBI Taxonomy" id="1423792"/>
    <lineage>
        <taxon>Bacteria</taxon>
        <taxon>Bacillati</taxon>
        <taxon>Bacillota</taxon>
        <taxon>Bacilli</taxon>
        <taxon>Lactobacillales</taxon>
        <taxon>Lactobacillaceae</taxon>
        <taxon>Schleiferilactobacillus</taxon>
    </lineage>
</organism>
<proteinExistence type="inferred from homology"/>
<keyword evidence="2 5" id="KW-0813">Transport</keyword>
<dbReference type="Proteomes" id="UP000051330">
    <property type="component" value="Unassembled WGS sequence"/>
</dbReference>
<dbReference type="GO" id="GO:0030001">
    <property type="term" value="P:metal ion transport"/>
    <property type="evidence" value="ECO:0007669"/>
    <property type="project" value="InterPro"/>
</dbReference>
<dbReference type="Pfam" id="PF01297">
    <property type="entry name" value="ZnuA"/>
    <property type="match status" value="1"/>
</dbReference>
<dbReference type="InterPro" id="IPR006129">
    <property type="entry name" value="AdhesinB"/>
</dbReference>
<evidence type="ECO:0000313" key="6">
    <source>
        <dbReference type="EMBL" id="KRL14800.1"/>
    </source>
</evidence>
<evidence type="ECO:0000256" key="5">
    <source>
        <dbReference type="RuleBase" id="RU003512"/>
    </source>
</evidence>
<gene>
    <name evidence="6" type="ORF">FD09_GL000461</name>
</gene>
<dbReference type="AlphaFoldDB" id="A0A0R1N3T1"/>
<reference evidence="6 7" key="1">
    <citation type="journal article" date="2015" name="Genome Announc.">
        <title>Expanding the biotechnology potential of lactobacilli through comparative genomics of 213 strains and associated genera.</title>
        <authorList>
            <person name="Sun Z."/>
            <person name="Harris H.M."/>
            <person name="McCann A."/>
            <person name="Guo C."/>
            <person name="Argimon S."/>
            <person name="Zhang W."/>
            <person name="Yang X."/>
            <person name="Jeffery I.B."/>
            <person name="Cooney J.C."/>
            <person name="Kagawa T.F."/>
            <person name="Liu W."/>
            <person name="Song Y."/>
            <person name="Salvetti E."/>
            <person name="Wrobel A."/>
            <person name="Rasinkangas P."/>
            <person name="Parkhill J."/>
            <person name="Rea M.C."/>
            <person name="O'Sullivan O."/>
            <person name="Ritari J."/>
            <person name="Douillard F.P."/>
            <person name="Paul Ross R."/>
            <person name="Yang R."/>
            <person name="Briner A.E."/>
            <person name="Felis G.E."/>
            <person name="de Vos W.M."/>
            <person name="Barrangou R."/>
            <person name="Klaenhammer T.R."/>
            <person name="Caufield P.W."/>
            <person name="Cui Y."/>
            <person name="Zhang H."/>
            <person name="O'Toole P.W."/>
        </authorList>
    </citation>
    <scope>NUCLEOTIDE SEQUENCE [LARGE SCALE GENOMIC DNA]</scope>
    <source>
        <strain evidence="6 7">DSM 12744</strain>
    </source>
</reference>
<dbReference type="GO" id="GO:0007155">
    <property type="term" value="P:cell adhesion"/>
    <property type="evidence" value="ECO:0007669"/>
    <property type="project" value="InterPro"/>
</dbReference>
<dbReference type="RefSeq" id="WP_057817816.1">
    <property type="nucleotide sequence ID" value="NZ_AZEC01000001.1"/>
</dbReference>
<dbReference type="PANTHER" id="PTHR42953:SF1">
    <property type="entry name" value="METAL-BINDING PROTEIN HI_0362-RELATED"/>
    <property type="match status" value="1"/>
</dbReference>
<evidence type="ECO:0000256" key="2">
    <source>
        <dbReference type="ARBA" id="ARBA00022448"/>
    </source>
</evidence>
<dbReference type="GO" id="GO:0046872">
    <property type="term" value="F:metal ion binding"/>
    <property type="evidence" value="ECO:0007669"/>
    <property type="project" value="UniProtKB-KW"/>
</dbReference>
<name>A0A0R1N3T1_9LACO</name>
<evidence type="ECO:0000256" key="4">
    <source>
        <dbReference type="ARBA" id="ARBA00022729"/>
    </source>
</evidence>
<keyword evidence="4" id="KW-0732">Signal</keyword>
<dbReference type="SUPFAM" id="SSF53807">
    <property type="entry name" value="Helical backbone' metal receptor"/>
    <property type="match status" value="1"/>
</dbReference>
<keyword evidence="6" id="KW-0449">Lipoprotein</keyword>
<dbReference type="GO" id="GO:0030313">
    <property type="term" value="C:cell envelope"/>
    <property type="evidence" value="ECO:0007669"/>
    <property type="project" value="UniProtKB-SubCell"/>
</dbReference>
<evidence type="ECO:0000256" key="3">
    <source>
        <dbReference type="ARBA" id="ARBA00022723"/>
    </source>
</evidence>
<dbReference type="PRINTS" id="PR00690">
    <property type="entry name" value="ADHESNFAMILY"/>
</dbReference>
<dbReference type="EMBL" id="AZEC01000001">
    <property type="protein sequence ID" value="KRL14800.1"/>
    <property type="molecule type" value="Genomic_DNA"/>
</dbReference>
<dbReference type="InterPro" id="IPR006127">
    <property type="entry name" value="ZnuA-like"/>
</dbReference>
<dbReference type="Gene3D" id="3.40.50.1980">
    <property type="entry name" value="Nitrogenase molybdenum iron protein domain"/>
    <property type="match status" value="2"/>
</dbReference>
<keyword evidence="7" id="KW-1185">Reference proteome</keyword>